<proteinExistence type="predicted"/>
<organism evidence="1">
    <name type="scientific">Vibrio tasmaniensis</name>
    <dbReference type="NCBI Taxonomy" id="212663"/>
    <lineage>
        <taxon>Bacteria</taxon>
        <taxon>Pseudomonadati</taxon>
        <taxon>Pseudomonadota</taxon>
        <taxon>Gammaproteobacteria</taxon>
        <taxon>Vibrionales</taxon>
        <taxon>Vibrionaceae</taxon>
        <taxon>Vibrio</taxon>
    </lineage>
</organism>
<accession>A0A0H3ZW08</accession>
<evidence type="ECO:0000313" key="1">
    <source>
        <dbReference type="EMBL" id="AKN40475.1"/>
    </source>
</evidence>
<sequence length="43" mass="5292">MWTKKGHLTGQKKSFKLEDIWRIRTRLEIDLAQSRYRLQVTFL</sequence>
<evidence type="ECO:0008006" key="2">
    <source>
        <dbReference type="Google" id="ProtNLM"/>
    </source>
</evidence>
<protein>
    <recommendedName>
        <fullName evidence="2">Integrase</fullName>
    </recommendedName>
</protein>
<name>A0A0H3ZW08_9VIBR</name>
<dbReference type="AlphaFoldDB" id="A0A0H3ZW08"/>
<dbReference type="EMBL" id="KP795697">
    <property type="protein sequence ID" value="AKN40475.1"/>
    <property type="molecule type" value="Genomic_DNA"/>
</dbReference>
<reference evidence="1" key="1">
    <citation type="journal article" date="2015" name="MBio">
        <title>Eco-Evolutionary Dynamics of Episomes among Ecologically Cohesive Bacterial Populations.</title>
        <authorList>
            <person name="Xue H."/>
            <person name="Cordero O.X."/>
            <person name="Camas F.M."/>
            <person name="Trimble W."/>
            <person name="Meyer F."/>
            <person name="Guglielmini J."/>
            <person name="Rocha E.P."/>
            <person name="Polz M.F."/>
        </authorList>
    </citation>
    <scope>NUCLEOTIDE SEQUENCE</scope>
    <source>
        <strain evidence="1">FF_59</strain>
    </source>
</reference>